<dbReference type="PANTHER" id="PTHR42794">
    <property type="entry name" value="HEMIN IMPORT ATP-BINDING PROTEIN HMUV"/>
    <property type="match status" value="1"/>
</dbReference>
<keyword evidence="2" id="KW-1278">Translocase</keyword>
<name>A0A0F9GYA8_9ZZZZ</name>
<sequence>MTIGCENISFSYGEKLVLDDISIQFEKGYLYGVLGPNGSGKTTFLKVLNGVLKSKYGKVMVDNKNIENLTIREIAKKIALVPQSTSINFDFSVKNIVMMGRYAHVGRFSRESNEDRKIVNEIL</sequence>
<protein>
    <recommendedName>
        <fullName evidence="3">ABC transporter domain-containing protein</fullName>
    </recommendedName>
</protein>
<accession>A0A0F9GYA8</accession>
<organism evidence="4">
    <name type="scientific">marine sediment metagenome</name>
    <dbReference type="NCBI Taxonomy" id="412755"/>
    <lineage>
        <taxon>unclassified sequences</taxon>
        <taxon>metagenomes</taxon>
        <taxon>ecological metagenomes</taxon>
    </lineage>
</organism>
<evidence type="ECO:0000259" key="3">
    <source>
        <dbReference type="Pfam" id="PF00005"/>
    </source>
</evidence>
<evidence type="ECO:0000313" key="4">
    <source>
        <dbReference type="EMBL" id="KKM03765.1"/>
    </source>
</evidence>
<gene>
    <name evidence="4" type="ORF">LCGC14_1771110</name>
</gene>
<evidence type="ECO:0000256" key="2">
    <source>
        <dbReference type="ARBA" id="ARBA00022967"/>
    </source>
</evidence>
<dbReference type="SUPFAM" id="SSF52540">
    <property type="entry name" value="P-loop containing nucleoside triphosphate hydrolases"/>
    <property type="match status" value="1"/>
</dbReference>
<dbReference type="AlphaFoldDB" id="A0A0F9GYA8"/>
<dbReference type="InterPro" id="IPR003439">
    <property type="entry name" value="ABC_transporter-like_ATP-bd"/>
</dbReference>
<dbReference type="EMBL" id="LAZR01016606">
    <property type="protein sequence ID" value="KKM03765.1"/>
    <property type="molecule type" value="Genomic_DNA"/>
</dbReference>
<dbReference type="Gene3D" id="3.40.50.300">
    <property type="entry name" value="P-loop containing nucleotide triphosphate hydrolases"/>
    <property type="match status" value="1"/>
</dbReference>
<dbReference type="PANTHER" id="PTHR42794:SF1">
    <property type="entry name" value="HEMIN IMPORT ATP-BINDING PROTEIN HMUV"/>
    <property type="match status" value="1"/>
</dbReference>
<feature type="non-terminal residue" evidence="4">
    <location>
        <position position="123"/>
    </location>
</feature>
<reference evidence="4" key="1">
    <citation type="journal article" date="2015" name="Nature">
        <title>Complex archaea that bridge the gap between prokaryotes and eukaryotes.</title>
        <authorList>
            <person name="Spang A."/>
            <person name="Saw J.H."/>
            <person name="Jorgensen S.L."/>
            <person name="Zaremba-Niedzwiedzka K."/>
            <person name="Martijn J."/>
            <person name="Lind A.E."/>
            <person name="van Eijk R."/>
            <person name="Schleper C."/>
            <person name="Guy L."/>
            <person name="Ettema T.J."/>
        </authorList>
    </citation>
    <scope>NUCLEOTIDE SEQUENCE</scope>
</reference>
<evidence type="ECO:0000256" key="1">
    <source>
        <dbReference type="ARBA" id="ARBA00022448"/>
    </source>
</evidence>
<proteinExistence type="predicted"/>
<dbReference type="Pfam" id="PF00005">
    <property type="entry name" value="ABC_tran"/>
    <property type="match status" value="1"/>
</dbReference>
<dbReference type="GO" id="GO:0005524">
    <property type="term" value="F:ATP binding"/>
    <property type="evidence" value="ECO:0007669"/>
    <property type="project" value="InterPro"/>
</dbReference>
<comment type="caution">
    <text evidence="4">The sequence shown here is derived from an EMBL/GenBank/DDBJ whole genome shotgun (WGS) entry which is preliminary data.</text>
</comment>
<dbReference type="InterPro" id="IPR027417">
    <property type="entry name" value="P-loop_NTPase"/>
</dbReference>
<keyword evidence="1" id="KW-0813">Transport</keyword>
<dbReference type="GO" id="GO:0016887">
    <property type="term" value="F:ATP hydrolysis activity"/>
    <property type="evidence" value="ECO:0007669"/>
    <property type="project" value="InterPro"/>
</dbReference>
<feature type="domain" description="ABC transporter" evidence="3">
    <location>
        <begin position="18"/>
        <end position="96"/>
    </location>
</feature>